<feature type="compositionally biased region" description="Basic residues" evidence="1">
    <location>
        <begin position="1"/>
        <end position="13"/>
    </location>
</feature>
<dbReference type="Proteomes" id="UP000564964">
    <property type="component" value="Unassembled WGS sequence"/>
</dbReference>
<feature type="region of interest" description="Disordered" evidence="1">
    <location>
        <begin position="1"/>
        <end position="24"/>
    </location>
</feature>
<evidence type="ECO:0000256" key="1">
    <source>
        <dbReference type="SAM" id="MobiDB-lite"/>
    </source>
</evidence>
<reference evidence="3" key="2">
    <citation type="submission" date="2021-03" db="EMBL/GenBank/DDBJ databases">
        <authorList>
            <person name="Jaffe A."/>
        </authorList>
    </citation>
    <scope>NUCLEOTIDE SEQUENCE</scope>
    <source>
        <strain evidence="3">RIFCSPLOWO2_01_FULL_58_19</strain>
    </source>
</reference>
<comment type="caution">
    <text evidence="2">The sequence shown here is derived from an EMBL/GenBank/DDBJ whole genome shotgun (WGS) entry which is preliminary data.</text>
</comment>
<proteinExistence type="predicted"/>
<evidence type="ECO:0000313" key="2">
    <source>
        <dbReference type="EMBL" id="HIH15859.1"/>
    </source>
</evidence>
<reference evidence="2" key="1">
    <citation type="journal article" date="2020" name="bioRxiv">
        <title>A rank-normalized archaeal taxonomy based on genome phylogeny resolves widespread incomplete and uneven classifications.</title>
        <authorList>
            <person name="Rinke C."/>
            <person name="Chuvochina M."/>
            <person name="Mussig A.J."/>
            <person name="Chaumeil P.-A."/>
            <person name="Waite D.W."/>
            <person name="Whitman W.B."/>
            <person name="Parks D.H."/>
            <person name="Hugenholtz P."/>
        </authorList>
    </citation>
    <scope>NUCLEOTIDE SEQUENCE</scope>
    <source>
        <strain evidence="2">UBA10219</strain>
    </source>
</reference>
<dbReference type="Proteomes" id="UP000678237">
    <property type="component" value="Unassembled WGS sequence"/>
</dbReference>
<dbReference type="AlphaFoldDB" id="A0A7J4JH29"/>
<accession>A0A7J4JH29</accession>
<protein>
    <submittedName>
        <fullName evidence="2">Uncharacterized protein</fullName>
    </submittedName>
</protein>
<evidence type="ECO:0000313" key="3">
    <source>
        <dbReference type="EMBL" id="MBS3062711.1"/>
    </source>
</evidence>
<sequence>MVSNRRRVGRTTRRGSVAPSSIGPHRFTARTLRRPVGGNEALKNKTYRKLSGVSKAAADRFLTATRTIDRSFALVNPLYPGINRAWCRAIAYSTVANLLVSLVRSPKDLTLMTPLVFEMPNGRHVGVRLTVSGRLPAPEFDVQIGEVGPDQPGGVHA</sequence>
<name>A0A7J4JH29_9ARCH</name>
<dbReference type="EMBL" id="DUGH01000011">
    <property type="protein sequence ID" value="HIH15859.1"/>
    <property type="molecule type" value="Genomic_DNA"/>
</dbReference>
<gene>
    <name evidence="2" type="ORF">HA252_00455</name>
    <name evidence="3" type="ORF">J4203_02475</name>
</gene>
<organism evidence="2 4">
    <name type="scientific">Candidatus Iainarchaeum sp</name>
    <dbReference type="NCBI Taxonomy" id="3101447"/>
    <lineage>
        <taxon>Archaea</taxon>
        <taxon>Candidatus Iainarchaeota</taxon>
        <taxon>Candidatus Iainarchaeia</taxon>
        <taxon>Candidatus Iainarchaeales</taxon>
        <taxon>Candidatus Iainarchaeaceae</taxon>
        <taxon>Candidatus Iainarchaeum</taxon>
    </lineage>
</organism>
<dbReference type="EMBL" id="JAGVWE010000002">
    <property type="protein sequence ID" value="MBS3062711.1"/>
    <property type="molecule type" value="Genomic_DNA"/>
</dbReference>
<reference evidence="3" key="3">
    <citation type="submission" date="2021-05" db="EMBL/GenBank/DDBJ databases">
        <title>Protein family content uncovers lineage relationships and bacterial pathway maintenance mechanisms in DPANN archaea.</title>
        <authorList>
            <person name="Castelle C.J."/>
            <person name="Meheust R."/>
            <person name="Jaffe A.L."/>
            <person name="Seitz K."/>
            <person name="Gong X."/>
            <person name="Baker B.J."/>
            <person name="Banfield J.F."/>
        </authorList>
    </citation>
    <scope>NUCLEOTIDE SEQUENCE</scope>
    <source>
        <strain evidence="3">RIFCSPLOWO2_01_FULL_58_19</strain>
    </source>
</reference>
<evidence type="ECO:0000313" key="4">
    <source>
        <dbReference type="Proteomes" id="UP000564964"/>
    </source>
</evidence>